<dbReference type="GO" id="GO:0006508">
    <property type="term" value="P:proteolysis"/>
    <property type="evidence" value="ECO:0007669"/>
    <property type="project" value="InterPro"/>
</dbReference>
<feature type="domain" description="Peptidase S1" evidence="3">
    <location>
        <begin position="41"/>
        <end position="257"/>
    </location>
</feature>
<reference evidence="4" key="1">
    <citation type="submission" date="2023-09" db="UniProtKB">
        <authorList>
            <consortium name="Ensembl"/>
        </authorList>
    </citation>
    <scope>IDENTIFICATION</scope>
</reference>
<dbReference type="InterPro" id="IPR043504">
    <property type="entry name" value="Peptidase_S1_PA_chymotrypsin"/>
</dbReference>
<dbReference type="SUPFAM" id="SSF50494">
    <property type="entry name" value="Trypsin-like serine proteases"/>
    <property type="match status" value="1"/>
</dbReference>
<dbReference type="InterPro" id="IPR051487">
    <property type="entry name" value="Ser/Thr_Proteases_Immune/Dev"/>
</dbReference>
<evidence type="ECO:0000256" key="2">
    <source>
        <dbReference type="ARBA" id="ARBA00024195"/>
    </source>
</evidence>
<protein>
    <recommendedName>
        <fullName evidence="3">Peptidase S1 domain-containing protein</fullName>
    </recommendedName>
</protein>
<evidence type="ECO:0000259" key="3">
    <source>
        <dbReference type="PROSITE" id="PS50240"/>
    </source>
</evidence>
<dbReference type="PROSITE" id="PS50240">
    <property type="entry name" value="TRYPSIN_DOM"/>
    <property type="match status" value="1"/>
</dbReference>
<dbReference type="Ensembl" id="ENSCCNT00000017166.1">
    <property type="protein sequence ID" value="ENSCCNP00000013071.1"/>
    <property type="gene ID" value="ENSCCNG00000013546.1"/>
</dbReference>
<dbReference type="Pfam" id="PF00089">
    <property type="entry name" value="Trypsin"/>
    <property type="match status" value="1"/>
</dbReference>
<dbReference type="PANTHER" id="PTHR24256">
    <property type="entry name" value="TRYPTASE-RELATED"/>
    <property type="match status" value="1"/>
</dbReference>
<sequence>MSSYCSFFQKNLNRHAGFSFSCRPLSPYCWIQWLNSLTPTIAPLSAASNIPWLVSMDETCQGIILSRWWILSTASCLTKLKHLLSDISGVIDQEGILLGHKICLHPSFNPQDGKDPVKGDIGVVLLQYPIRRKEIPLSHTYNIFWKSCYNCLYRHCRVYQYQKHNNFGTSIRKLSVKLLDLSFCHHQHIHMAKHNNLCIWSHPQEDCWVQQGSPVLCLFGSHWELVGLVSESSMACHDPILIIKTAPYVSWMRQFAKAPRKPLDPMFSLLCSIFPGIVHDLQDSKKFKKYISGQRLYLIYMLCGLIKHLNFQKEIPGHNLHLSQYGH</sequence>
<evidence type="ECO:0000256" key="1">
    <source>
        <dbReference type="ARBA" id="ARBA00023157"/>
    </source>
</evidence>
<dbReference type="AlphaFoldDB" id="A0A8C0WM92"/>
<evidence type="ECO:0000313" key="4">
    <source>
        <dbReference type="Ensembl" id="ENSCCNP00000013071.1"/>
    </source>
</evidence>
<comment type="similarity">
    <text evidence="2">Belongs to the peptidase S1 family. CLIP subfamily.</text>
</comment>
<dbReference type="SMART" id="SM00020">
    <property type="entry name" value="Tryp_SPc"/>
    <property type="match status" value="1"/>
</dbReference>
<accession>A0A8C0WM92</accession>
<keyword evidence="1" id="KW-1015">Disulfide bond</keyword>
<dbReference type="GO" id="GO:0004252">
    <property type="term" value="F:serine-type endopeptidase activity"/>
    <property type="evidence" value="ECO:0007669"/>
    <property type="project" value="InterPro"/>
</dbReference>
<proteinExistence type="inferred from homology"/>
<dbReference type="Gene3D" id="2.40.10.10">
    <property type="entry name" value="Trypsin-like serine proteases"/>
    <property type="match status" value="1"/>
</dbReference>
<name>A0A8C0WM92_CASCN</name>
<dbReference type="InterPro" id="IPR009003">
    <property type="entry name" value="Peptidase_S1_PA"/>
</dbReference>
<organism evidence="4">
    <name type="scientific">Castor canadensis</name>
    <name type="common">American beaver</name>
    <dbReference type="NCBI Taxonomy" id="51338"/>
    <lineage>
        <taxon>Eukaryota</taxon>
        <taxon>Metazoa</taxon>
        <taxon>Chordata</taxon>
        <taxon>Craniata</taxon>
        <taxon>Vertebrata</taxon>
        <taxon>Euteleostomi</taxon>
        <taxon>Mammalia</taxon>
        <taxon>Eutheria</taxon>
        <taxon>Euarchontoglires</taxon>
        <taxon>Glires</taxon>
        <taxon>Rodentia</taxon>
        <taxon>Castorimorpha</taxon>
        <taxon>Castoridae</taxon>
        <taxon>Castor</taxon>
    </lineage>
</organism>
<dbReference type="InterPro" id="IPR001254">
    <property type="entry name" value="Trypsin_dom"/>
</dbReference>